<dbReference type="InterPro" id="IPR027268">
    <property type="entry name" value="Peptidase_M4/M1_CTD_sf"/>
</dbReference>
<proteinExistence type="predicted"/>
<dbReference type="CDD" id="cd09604">
    <property type="entry name" value="M1_APN_like"/>
    <property type="match status" value="1"/>
</dbReference>
<dbReference type="SUPFAM" id="SSF55486">
    <property type="entry name" value="Metalloproteases ('zincins'), catalytic domain"/>
    <property type="match status" value="1"/>
</dbReference>
<reference evidence="5" key="1">
    <citation type="journal article" date="2019" name="Int. J. Syst. Evol. Microbiol.">
        <title>The Global Catalogue of Microorganisms (GCM) 10K type strain sequencing project: providing services to taxonomists for standard genome sequencing and annotation.</title>
        <authorList>
            <consortium name="The Broad Institute Genomics Platform"/>
            <consortium name="The Broad Institute Genome Sequencing Center for Infectious Disease"/>
            <person name="Wu L."/>
            <person name="Ma J."/>
        </authorList>
    </citation>
    <scope>NUCLEOTIDE SEQUENCE [LARGE SCALE GENOMIC DNA]</scope>
    <source>
        <strain evidence="5">CCM 7132</strain>
    </source>
</reference>
<evidence type="ECO:0000313" key="5">
    <source>
        <dbReference type="Proteomes" id="UP000637769"/>
    </source>
</evidence>
<gene>
    <name evidence="4" type="ORF">GCM10007207_07460</name>
</gene>
<dbReference type="Pfam" id="PF01433">
    <property type="entry name" value="Peptidase_M1"/>
    <property type="match status" value="1"/>
</dbReference>
<evidence type="ECO:0000313" key="4">
    <source>
        <dbReference type="EMBL" id="GGC24661.1"/>
    </source>
</evidence>
<name>A0ABQ1LJN4_9PROT</name>
<dbReference type="RefSeq" id="WP_188425473.1">
    <property type="nucleotide sequence ID" value="NZ_BMCH01000002.1"/>
</dbReference>
<dbReference type="EMBL" id="BMCH01000002">
    <property type="protein sequence ID" value="GGC24661.1"/>
    <property type="molecule type" value="Genomic_DNA"/>
</dbReference>
<feature type="domain" description="Peptidase M1 membrane alanine aminopeptidase" evidence="3">
    <location>
        <begin position="420"/>
        <end position="579"/>
    </location>
</feature>
<sequence length="689" mass="76488">MRISKPLCRAATKPLLKASAATGLATLLVAAAPPPAQTGPEQGPKPAHIFAPIDYPTAINRYRSADGTPGPDYWHNRADYRIDVALDAPAHRLTGQETITYRNNSPSTLNVLWLQLEQNIYRETSRGAAAMPARFKAHGHTEGMQIDRVALLDAHGKEIAVTPLISDTRMQIALPTPLAPASTVKFTVSWHYEVPGTWGGRTAVTPSRNGDIFEIAQFYPRMAVFDDLRGWDTAPYLGGEFYLDYGDIDYRVTVPSNFLVVGSGALLNEKDVLTAQERQHLAQARMSEKRVLIRNQADIETASHLSAKGTRSWHFFMPNTRDVAFVASAALLWDAAKLDLPPVAPAPRLKPTPRLAMSVYPVEGIGPQAWDRSTEYVKHSIEYFSSSWYPYPWATAINVGGHGAGMEYPGIVFDGMQDRDAKLFWITTHELGHGWFPMIVGSNERRHGFMDEGFNTFIDSLASRHFNKGEFAPKQDGEYAPDTGKPADDIVKILKDPVYDPLMTSSTIPGHGNRHAMTYFKAAYGLELLRSQILGPERFDRAFRHYIAVWAYKHPTPSDFFRLMESDAGEDLSWFWRGWYFENRSPDYALDAINYTDKDPKRGVSLTISNKGWLPLPVTLAVTREDGSVERLIIPTEVWSGGNTHVVTLKGGSPVRRASLDPDHAIPDIDRSNDALSPAPPPSSPASSH</sequence>
<organism evidence="4 5">
    <name type="scientific">Asaia siamensis</name>
    <dbReference type="NCBI Taxonomy" id="110479"/>
    <lineage>
        <taxon>Bacteria</taxon>
        <taxon>Pseudomonadati</taxon>
        <taxon>Pseudomonadota</taxon>
        <taxon>Alphaproteobacteria</taxon>
        <taxon>Acetobacterales</taxon>
        <taxon>Acetobacteraceae</taxon>
        <taxon>Asaia</taxon>
    </lineage>
</organism>
<dbReference type="Proteomes" id="UP000637769">
    <property type="component" value="Unassembled WGS sequence"/>
</dbReference>
<feature type="chain" id="PRO_5047441641" evidence="2">
    <location>
        <begin position="39"/>
        <end position="689"/>
    </location>
</feature>
<dbReference type="Gene3D" id="1.10.390.10">
    <property type="entry name" value="Neutral Protease Domain 2"/>
    <property type="match status" value="1"/>
</dbReference>
<accession>A0ABQ1LJN4</accession>
<feature type="compositionally biased region" description="Pro residues" evidence="1">
    <location>
        <begin position="678"/>
        <end position="689"/>
    </location>
</feature>
<comment type="caution">
    <text evidence="4">The sequence shown here is derived from an EMBL/GenBank/DDBJ whole genome shotgun (WGS) entry which is preliminary data.</text>
</comment>
<evidence type="ECO:0000256" key="2">
    <source>
        <dbReference type="SAM" id="SignalP"/>
    </source>
</evidence>
<feature type="region of interest" description="Disordered" evidence="1">
    <location>
        <begin position="653"/>
        <end position="689"/>
    </location>
</feature>
<dbReference type="InterPro" id="IPR014782">
    <property type="entry name" value="Peptidase_M1_dom"/>
</dbReference>
<evidence type="ECO:0000259" key="3">
    <source>
        <dbReference type="Pfam" id="PF01433"/>
    </source>
</evidence>
<evidence type="ECO:0000256" key="1">
    <source>
        <dbReference type="SAM" id="MobiDB-lite"/>
    </source>
</evidence>
<keyword evidence="5" id="KW-1185">Reference proteome</keyword>
<feature type="signal peptide" evidence="2">
    <location>
        <begin position="1"/>
        <end position="38"/>
    </location>
</feature>
<keyword evidence="2" id="KW-0732">Signal</keyword>
<protein>
    <submittedName>
        <fullName evidence="4">Peptidase</fullName>
    </submittedName>
</protein>
<feature type="compositionally biased region" description="Basic and acidic residues" evidence="1">
    <location>
        <begin position="658"/>
        <end position="673"/>
    </location>
</feature>